<reference evidence="4" key="1">
    <citation type="journal article" date="2023" name="G3 (Bethesda)">
        <title>Whole genome assemblies of Zophobas morio and Tenebrio molitor.</title>
        <authorList>
            <person name="Kaur S."/>
            <person name="Stinson S.A."/>
            <person name="diCenzo G.C."/>
        </authorList>
    </citation>
    <scope>NUCLEOTIDE SEQUENCE</scope>
    <source>
        <strain evidence="4">QUZm001</strain>
    </source>
</reference>
<dbReference type="Proteomes" id="UP001168821">
    <property type="component" value="Unassembled WGS sequence"/>
</dbReference>
<dbReference type="InterPro" id="IPR032675">
    <property type="entry name" value="LRR_dom_sf"/>
</dbReference>
<sequence length="309" mass="35479">MFVTLVILCVFASPAVSQLTFRNVMVTCDSEQPLDDDIPFGTIVTTNKLKPHLPSTDCFKIAIQYATIHTLYQDALSDITNANYLFLENDNIEEIEPGAFKNVKLKEALSLQSNNIKEIRRGVFNDVQVPVLILSYNLIAYIDYHAFDNMTLKSIHLDHNKLPRINPFWFRHTPKLIKLNFQHNLIEQVPEFAFQMEKLNAPRIDLSHNQIREVSGDAFANTKRLDFLSLAFNRLESLERNWLKGVKVNVLDISHNRLRCLRDELAGPFSTNFIDKNPWSCGCLQDMKSKESTVFGSIVADEAFRRCNI</sequence>
<dbReference type="Pfam" id="PF13306">
    <property type="entry name" value="LRR_5"/>
    <property type="match status" value="1"/>
</dbReference>
<dbReference type="PANTHER" id="PTHR24366:SF96">
    <property type="entry name" value="LEUCINE RICH REPEAT CONTAINING 53"/>
    <property type="match status" value="1"/>
</dbReference>
<keyword evidence="5" id="KW-1185">Reference proteome</keyword>
<dbReference type="InterPro" id="IPR026906">
    <property type="entry name" value="LRR_5"/>
</dbReference>
<proteinExistence type="predicted"/>
<dbReference type="AlphaFoldDB" id="A0AA38HP63"/>
<name>A0AA38HP63_9CUCU</name>
<organism evidence="4 5">
    <name type="scientific">Zophobas morio</name>
    <dbReference type="NCBI Taxonomy" id="2755281"/>
    <lineage>
        <taxon>Eukaryota</taxon>
        <taxon>Metazoa</taxon>
        <taxon>Ecdysozoa</taxon>
        <taxon>Arthropoda</taxon>
        <taxon>Hexapoda</taxon>
        <taxon>Insecta</taxon>
        <taxon>Pterygota</taxon>
        <taxon>Neoptera</taxon>
        <taxon>Endopterygota</taxon>
        <taxon>Coleoptera</taxon>
        <taxon>Polyphaga</taxon>
        <taxon>Cucujiformia</taxon>
        <taxon>Tenebrionidae</taxon>
        <taxon>Zophobas</taxon>
    </lineage>
</organism>
<evidence type="ECO:0000256" key="3">
    <source>
        <dbReference type="SAM" id="SignalP"/>
    </source>
</evidence>
<evidence type="ECO:0000313" key="5">
    <source>
        <dbReference type="Proteomes" id="UP001168821"/>
    </source>
</evidence>
<dbReference type="Gene3D" id="3.80.10.10">
    <property type="entry name" value="Ribonuclease Inhibitor"/>
    <property type="match status" value="3"/>
</dbReference>
<comment type="caution">
    <text evidence="4">The sequence shown here is derived from an EMBL/GenBank/DDBJ whole genome shotgun (WGS) entry which is preliminary data.</text>
</comment>
<evidence type="ECO:0000313" key="4">
    <source>
        <dbReference type="EMBL" id="KAJ3641478.1"/>
    </source>
</evidence>
<evidence type="ECO:0000256" key="1">
    <source>
        <dbReference type="ARBA" id="ARBA00022614"/>
    </source>
</evidence>
<keyword evidence="1" id="KW-0433">Leucine-rich repeat</keyword>
<feature type="chain" id="PRO_5041344779" evidence="3">
    <location>
        <begin position="18"/>
        <end position="309"/>
    </location>
</feature>
<protein>
    <submittedName>
        <fullName evidence="4">Uncharacterized protein</fullName>
    </submittedName>
</protein>
<accession>A0AA38HP63</accession>
<dbReference type="PANTHER" id="PTHR24366">
    <property type="entry name" value="IG(IMMUNOGLOBULIN) AND LRR(LEUCINE RICH REPEAT) DOMAINS"/>
    <property type="match status" value="1"/>
</dbReference>
<evidence type="ECO:0000256" key="2">
    <source>
        <dbReference type="ARBA" id="ARBA00022737"/>
    </source>
</evidence>
<dbReference type="SUPFAM" id="SSF52058">
    <property type="entry name" value="L domain-like"/>
    <property type="match status" value="1"/>
</dbReference>
<keyword evidence="3" id="KW-0732">Signal</keyword>
<gene>
    <name evidence="4" type="ORF">Zmor_027985</name>
</gene>
<dbReference type="EMBL" id="JALNTZ010000009">
    <property type="protein sequence ID" value="KAJ3641478.1"/>
    <property type="molecule type" value="Genomic_DNA"/>
</dbReference>
<keyword evidence="2" id="KW-0677">Repeat</keyword>
<feature type="signal peptide" evidence="3">
    <location>
        <begin position="1"/>
        <end position="17"/>
    </location>
</feature>